<name>A0A9X3MY89_9ACTN</name>
<dbReference type="Pfam" id="PF07876">
    <property type="entry name" value="Dabb"/>
    <property type="match status" value="1"/>
</dbReference>
<evidence type="ECO:0000259" key="2">
    <source>
        <dbReference type="PROSITE" id="PS51502"/>
    </source>
</evidence>
<comment type="subunit">
    <text evidence="1">Homodimer.</text>
</comment>
<accession>A0A9X3MY89</accession>
<organism evidence="3 4">
    <name type="scientific">Solirubrobacter ginsenosidimutans</name>
    <dbReference type="NCBI Taxonomy" id="490573"/>
    <lineage>
        <taxon>Bacteria</taxon>
        <taxon>Bacillati</taxon>
        <taxon>Actinomycetota</taxon>
        <taxon>Thermoleophilia</taxon>
        <taxon>Solirubrobacterales</taxon>
        <taxon>Solirubrobacteraceae</taxon>
        <taxon>Solirubrobacter</taxon>
    </lineage>
</organism>
<sequence length="124" mass="14254">MIRHIVIVKWRQDTTEGDIVEAFKAARVLLEDIDAVERVTLGRNRAEVDHGFTHVLIVDLADGEALRSYLDHPSRVRYLREHLLPLEEQRIEIDVGVDMTLRRDATVRDWEHGASAGMSFPIDK</sequence>
<dbReference type="InterPro" id="IPR013097">
    <property type="entry name" value="Dabb"/>
</dbReference>
<gene>
    <name evidence="3" type="ORF">OM076_32190</name>
</gene>
<proteinExistence type="predicted"/>
<evidence type="ECO:0000313" key="3">
    <source>
        <dbReference type="EMBL" id="MDA0164974.1"/>
    </source>
</evidence>
<dbReference type="PANTHER" id="PTHR33178:SF10">
    <property type="entry name" value="STRESS-RESPONSE A_B BARREL DOMAIN-CONTAINING PROTEIN"/>
    <property type="match status" value="1"/>
</dbReference>
<dbReference type="InterPro" id="IPR011008">
    <property type="entry name" value="Dimeric_a/b-barrel"/>
</dbReference>
<evidence type="ECO:0000313" key="4">
    <source>
        <dbReference type="Proteomes" id="UP001149140"/>
    </source>
</evidence>
<dbReference type="Gene3D" id="3.30.70.100">
    <property type="match status" value="1"/>
</dbReference>
<protein>
    <submittedName>
        <fullName evidence="3">Dabb family protein</fullName>
    </submittedName>
</protein>
<evidence type="ECO:0000256" key="1">
    <source>
        <dbReference type="ARBA" id="ARBA00011738"/>
    </source>
</evidence>
<dbReference type="SMART" id="SM00886">
    <property type="entry name" value="Dabb"/>
    <property type="match status" value="1"/>
</dbReference>
<dbReference type="PANTHER" id="PTHR33178">
    <property type="match status" value="1"/>
</dbReference>
<reference evidence="3" key="1">
    <citation type="submission" date="2022-10" db="EMBL/GenBank/DDBJ databases">
        <title>The WGS of Solirubrobacter ginsenosidimutans DSM 21036.</title>
        <authorList>
            <person name="Jiang Z."/>
        </authorList>
    </citation>
    <scope>NUCLEOTIDE SEQUENCE</scope>
    <source>
        <strain evidence="3">DSM 21036</strain>
    </source>
</reference>
<dbReference type="EMBL" id="JAPDOD010000040">
    <property type="protein sequence ID" value="MDA0164974.1"/>
    <property type="molecule type" value="Genomic_DNA"/>
</dbReference>
<dbReference type="SUPFAM" id="SSF54909">
    <property type="entry name" value="Dimeric alpha+beta barrel"/>
    <property type="match status" value="1"/>
</dbReference>
<dbReference type="InterPro" id="IPR044662">
    <property type="entry name" value="HS1/DABB1-like"/>
</dbReference>
<feature type="domain" description="Stress-response A/B barrel" evidence="2">
    <location>
        <begin position="2"/>
        <end position="95"/>
    </location>
</feature>
<comment type="caution">
    <text evidence="3">The sequence shown here is derived from an EMBL/GenBank/DDBJ whole genome shotgun (WGS) entry which is preliminary data.</text>
</comment>
<dbReference type="AlphaFoldDB" id="A0A9X3MY89"/>
<dbReference type="Proteomes" id="UP001149140">
    <property type="component" value="Unassembled WGS sequence"/>
</dbReference>
<keyword evidence="4" id="KW-1185">Reference proteome</keyword>
<dbReference type="PROSITE" id="PS51502">
    <property type="entry name" value="S_R_A_B_BARREL"/>
    <property type="match status" value="1"/>
</dbReference>
<dbReference type="RefSeq" id="WP_270044228.1">
    <property type="nucleotide sequence ID" value="NZ_JAPDOD010000040.1"/>
</dbReference>